<proteinExistence type="predicted"/>
<accession>A0A380RUP3</accession>
<dbReference type="RefSeq" id="WP_088631267.1">
    <property type="nucleotide sequence ID" value="NZ_UHJL01000001.1"/>
</dbReference>
<gene>
    <name evidence="1" type="ORF">SAMN05661053_0500</name>
</gene>
<protein>
    <submittedName>
        <fullName evidence="1">Uncharacterized protein</fullName>
    </submittedName>
</protein>
<dbReference type="EMBL" id="UHJL01000001">
    <property type="protein sequence ID" value="SUQ19270.1"/>
    <property type="molecule type" value="Genomic_DNA"/>
</dbReference>
<evidence type="ECO:0000313" key="1">
    <source>
        <dbReference type="EMBL" id="SUQ19270.1"/>
    </source>
</evidence>
<sequence>MSSPAYLMASLPMLELGDVPPLSMAEFRGRCEGVLDAPELEALDALLAGEECDDEFVREYQSRETQMRNVSGRLRAQAWGPEVRFAERSFSGYDVTFAKMIQDAFMKSNPLEKEQDIDRARFWLVDSLAGVGEGTIKHVYAYAIKLRICERWARLNDIAGDKAVINIINENDPAYRQE</sequence>
<organism evidence="1 2">
    <name type="scientific">Fibrobacter succinogenes</name>
    <name type="common">Bacteroides succinogenes</name>
    <dbReference type="NCBI Taxonomy" id="833"/>
    <lineage>
        <taxon>Bacteria</taxon>
        <taxon>Pseudomonadati</taxon>
        <taxon>Fibrobacterota</taxon>
        <taxon>Fibrobacteria</taxon>
        <taxon>Fibrobacterales</taxon>
        <taxon>Fibrobacteraceae</taxon>
        <taxon>Fibrobacter</taxon>
    </lineage>
</organism>
<name>A0A380RUP3_FIBSU</name>
<dbReference type="AlphaFoldDB" id="A0A380RUP3"/>
<dbReference type="Proteomes" id="UP000255423">
    <property type="component" value="Unassembled WGS sequence"/>
</dbReference>
<evidence type="ECO:0000313" key="2">
    <source>
        <dbReference type="Proteomes" id="UP000255423"/>
    </source>
</evidence>
<reference evidence="1 2" key="1">
    <citation type="submission" date="2017-08" db="EMBL/GenBank/DDBJ databases">
        <authorList>
            <person name="de Groot N.N."/>
        </authorList>
    </citation>
    <scope>NUCLEOTIDE SEQUENCE [LARGE SCALE GENOMIC DNA]</scope>
    <source>
        <strain evidence="1 2">HM2</strain>
    </source>
</reference>